<feature type="signal peptide" evidence="4">
    <location>
        <begin position="1"/>
        <end position="18"/>
    </location>
</feature>
<evidence type="ECO:0000313" key="6">
    <source>
        <dbReference type="EMBL" id="EQC38193.1"/>
    </source>
</evidence>
<keyword evidence="3" id="KW-0245">EGF-like domain</keyword>
<dbReference type="PANTHER" id="PTHR14949">
    <property type="entry name" value="EGF-LIKE-DOMAIN, MULTIPLE 7, 8"/>
    <property type="match status" value="1"/>
</dbReference>
<accession>T0S012</accession>
<feature type="disulfide bond" evidence="3">
    <location>
        <begin position="90"/>
        <end position="99"/>
    </location>
</feature>
<dbReference type="InParanoid" id="T0S012"/>
<dbReference type="InterPro" id="IPR013111">
    <property type="entry name" value="EGF_extracell"/>
</dbReference>
<feature type="disulfide bond" evidence="3">
    <location>
        <begin position="21"/>
        <end position="31"/>
    </location>
</feature>
<evidence type="ECO:0000256" key="4">
    <source>
        <dbReference type="SAM" id="SignalP"/>
    </source>
</evidence>
<dbReference type="PROSITE" id="PS00022">
    <property type="entry name" value="EGF_1"/>
    <property type="match status" value="4"/>
</dbReference>
<feature type="chain" id="PRO_5004584325" description="EGF-like domain-containing protein" evidence="4">
    <location>
        <begin position="19"/>
        <end position="689"/>
    </location>
</feature>
<dbReference type="OrthoDB" id="442731at2759"/>
<evidence type="ECO:0000256" key="3">
    <source>
        <dbReference type="PROSITE-ProRule" id="PRU00076"/>
    </source>
</evidence>
<dbReference type="Gene3D" id="2.10.25.10">
    <property type="entry name" value="Laminin"/>
    <property type="match status" value="2"/>
</dbReference>
<dbReference type="PRINTS" id="PR00011">
    <property type="entry name" value="EGFLAMININ"/>
</dbReference>
<feature type="domain" description="EGF-like" evidence="5">
    <location>
        <begin position="334"/>
        <end position="371"/>
    </location>
</feature>
<dbReference type="EMBL" id="JH767142">
    <property type="protein sequence ID" value="EQC38193.1"/>
    <property type="molecule type" value="Genomic_DNA"/>
</dbReference>
<gene>
    <name evidence="6" type="ORF">SDRG_04622</name>
</gene>
<sequence length="689" mass="71825">MGLRGLLAAAVALHMTWASQCPNDCSGHGLCHFQGVCQCSQSFMGADCSLLKCPMAAAWADYPQSLENAHNLAECANRGTCNRATGLCDCTPGFTGAACDRMACNCNGRGTCLSMSQLAMTKDPGLGTIYPYTTPWDANKIYGCQCDAPFTGYSCTEMHCPRGDDPLTGTTQDLNGVQFNEKQVVTCMATGGSFTLAFRGFTTAPILVSDSAANMQAKLLALPSLHGVVVTFSGLTPTACTVLGHAIAIEFTQDFGNLPSLVGNNGALTLTTVGASPRLTVVTTVHGTKEDAYCSNRGLCDRSTGTCNCFPNYVSSDGYGSVGRRGDCGAVALAITKCPGKNLACSGHGVCQGPPTFSCICASGFQGGDCSEQQCPMGTSWFDVPGSPNGAHQLAECSNAGTCDRTRGVCLCDTRFTGAACNRLECPNDCSGHGTCLTMQNLAPLTKLNGDPRPAFTYGSVPNNNPTWDSNQVQGCACNPGYEGFDCSKLSCPTGDDPLTYYDKNGMVQVNTVQTIVCTATTGTFTLGFRGDFTAPLPFTITSATLASILNLLPAFGQVFLSHLSYSNVERAQVLVSYSAGAAACTSNGANVISISFLSVFGALPPVRYTTYGVTSIAVYNDGTMGSVVGTKEDALCSNRGLCDYTKGHCVCATGFTSSDGYGHAGTRGDCGYMEPVYLNSAGEYANAD</sequence>
<dbReference type="RefSeq" id="XP_008608520.1">
    <property type="nucleotide sequence ID" value="XM_008610298.1"/>
</dbReference>
<feature type="domain" description="EGF-like" evidence="5">
    <location>
        <begin position="17"/>
        <end position="49"/>
    </location>
</feature>
<feature type="domain" description="EGF-like" evidence="5">
    <location>
        <begin position="66"/>
        <end position="100"/>
    </location>
</feature>
<organism evidence="6 7">
    <name type="scientific">Saprolegnia diclina (strain VS20)</name>
    <dbReference type="NCBI Taxonomy" id="1156394"/>
    <lineage>
        <taxon>Eukaryota</taxon>
        <taxon>Sar</taxon>
        <taxon>Stramenopiles</taxon>
        <taxon>Oomycota</taxon>
        <taxon>Saprolegniomycetes</taxon>
        <taxon>Saprolegniales</taxon>
        <taxon>Saprolegniaceae</taxon>
        <taxon>Saprolegnia</taxon>
    </lineage>
</organism>
<feature type="disulfide bond" evidence="3">
    <location>
        <begin position="39"/>
        <end position="48"/>
    </location>
</feature>
<proteinExistence type="predicted"/>
<dbReference type="GeneID" id="19945349"/>
<evidence type="ECO:0000259" key="5">
    <source>
        <dbReference type="PROSITE" id="PS50026"/>
    </source>
</evidence>
<dbReference type="InterPro" id="IPR000742">
    <property type="entry name" value="EGF"/>
</dbReference>
<dbReference type="Gene3D" id="2.170.300.10">
    <property type="entry name" value="Tie2 ligand-binding domain superfamily"/>
    <property type="match status" value="1"/>
</dbReference>
<evidence type="ECO:0000256" key="1">
    <source>
        <dbReference type="ARBA" id="ARBA00022729"/>
    </source>
</evidence>
<dbReference type="SMART" id="SM00181">
    <property type="entry name" value="EGF"/>
    <property type="match status" value="5"/>
</dbReference>
<dbReference type="InterPro" id="IPR050969">
    <property type="entry name" value="Dev_Signal_Modulators"/>
</dbReference>
<dbReference type="eggNOG" id="KOG1225">
    <property type="taxonomic scope" value="Eukaryota"/>
</dbReference>
<dbReference type="AlphaFoldDB" id="T0S012"/>
<keyword evidence="7" id="KW-1185">Reference proteome</keyword>
<dbReference type="VEuPathDB" id="FungiDB:SDRG_04622"/>
<dbReference type="STRING" id="1156394.T0S012"/>
<keyword evidence="1 4" id="KW-0732">Signal</keyword>
<evidence type="ECO:0000256" key="2">
    <source>
        <dbReference type="ARBA" id="ARBA00023157"/>
    </source>
</evidence>
<dbReference type="Pfam" id="PF07974">
    <property type="entry name" value="EGF_2"/>
    <property type="match status" value="2"/>
</dbReference>
<comment type="caution">
    <text evidence="3">Lacks conserved residue(s) required for the propagation of feature annotation.</text>
</comment>
<keyword evidence="2 3" id="KW-1015">Disulfide bond</keyword>
<dbReference type="PANTHER" id="PTHR14949:SF56">
    <property type="entry name" value="EGF-LIKE-DOMAIN, MULTIPLE 7"/>
    <property type="match status" value="1"/>
</dbReference>
<dbReference type="Proteomes" id="UP000030762">
    <property type="component" value="Unassembled WGS sequence"/>
</dbReference>
<protein>
    <recommendedName>
        <fullName evidence="5">EGF-like domain-containing protein</fullName>
    </recommendedName>
</protein>
<evidence type="ECO:0000313" key="7">
    <source>
        <dbReference type="Proteomes" id="UP000030762"/>
    </source>
</evidence>
<name>T0S012_SAPDV</name>
<dbReference type="PROSITE" id="PS50026">
    <property type="entry name" value="EGF_3"/>
    <property type="match status" value="3"/>
</dbReference>
<feature type="disulfide bond" evidence="3">
    <location>
        <begin position="361"/>
        <end position="370"/>
    </location>
</feature>
<dbReference type="PROSITE" id="PS01186">
    <property type="entry name" value="EGF_2"/>
    <property type="match status" value="2"/>
</dbReference>
<dbReference type="OMA" id="KIYGCVC"/>
<reference evidence="6 7" key="1">
    <citation type="submission" date="2012-04" db="EMBL/GenBank/DDBJ databases">
        <title>The Genome Sequence of Saprolegnia declina VS20.</title>
        <authorList>
            <consortium name="The Broad Institute Genome Sequencing Platform"/>
            <person name="Russ C."/>
            <person name="Nusbaum C."/>
            <person name="Tyler B."/>
            <person name="van West P."/>
            <person name="Dieguez-Uribeondo J."/>
            <person name="de Bruijn I."/>
            <person name="Tripathy S."/>
            <person name="Jiang R."/>
            <person name="Young S.K."/>
            <person name="Zeng Q."/>
            <person name="Gargeya S."/>
            <person name="Fitzgerald M."/>
            <person name="Haas B."/>
            <person name="Abouelleil A."/>
            <person name="Alvarado L."/>
            <person name="Arachchi H.M."/>
            <person name="Berlin A."/>
            <person name="Chapman S.B."/>
            <person name="Goldberg J."/>
            <person name="Griggs A."/>
            <person name="Gujja S."/>
            <person name="Hansen M."/>
            <person name="Howarth C."/>
            <person name="Imamovic A."/>
            <person name="Larimer J."/>
            <person name="McCowen C."/>
            <person name="Montmayeur A."/>
            <person name="Murphy C."/>
            <person name="Neiman D."/>
            <person name="Pearson M."/>
            <person name="Priest M."/>
            <person name="Roberts A."/>
            <person name="Saif S."/>
            <person name="Shea T."/>
            <person name="Sisk P."/>
            <person name="Sykes S."/>
            <person name="Wortman J."/>
            <person name="Nusbaum C."/>
            <person name="Birren B."/>
        </authorList>
    </citation>
    <scope>NUCLEOTIDE SEQUENCE [LARGE SCALE GENOMIC DNA]</scope>
    <source>
        <strain evidence="6 7">VS20</strain>
    </source>
</reference>